<keyword evidence="5 8" id="KW-0472">Membrane</keyword>
<evidence type="ECO:0000313" key="10">
    <source>
        <dbReference type="Proteomes" id="UP000515154"/>
    </source>
</evidence>
<evidence type="ECO:0000256" key="7">
    <source>
        <dbReference type="ARBA" id="ARBA00023224"/>
    </source>
</evidence>
<protein>
    <submittedName>
        <fullName evidence="11">Uncharacterized protein LOC118763735</fullName>
    </submittedName>
</protein>
<feature type="transmembrane region" description="Helical" evidence="8">
    <location>
        <begin position="214"/>
        <end position="238"/>
    </location>
</feature>
<evidence type="ECO:0000259" key="9">
    <source>
        <dbReference type="PROSITE" id="PS50262"/>
    </source>
</evidence>
<sequence length="310" mass="35950">MSNNSQVIVNNTNIFIVSMIRYGSIVLLTLGTLFNVAVIGIFYRKELRQSKMPPYLICLAIVDLASVWINYPQFICCANVIENQTGTFFPLHPSVNVISYSLNMISTWLIVVIYLERLMAVYSPFSRLQSSNTYTPYVVMFFLFYLCFYNKHHDVYILLKDYWLTLHYSVILYAFIPAAFLISSSILMIYKLLRRPNLDQQFQRNSSARSRNTIRLVIAIDTIILLTKFPVSICITFLNPNNEMHQSDSNTIVVLSAVPNIHNCVNFLCYVTTSKVFRENLKQVCFRKPTGIQQRIYTLQNPPKNQRNQL</sequence>
<dbReference type="AlphaFoldDB" id="A0A7E6EVI8"/>
<keyword evidence="7" id="KW-0807">Transducer</keyword>
<evidence type="ECO:0000256" key="3">
    <source>
        <dbReference type="ARBA" id="ARBA00022989"/>
    </source>
</evidence>
<evidence type="ECO:0000256" key="4">
    <source>
        <dbReference type="ARBA" id="ARBA00023040"/>
    </source>
</evidence>
<dbReference type="GO" id="GO:0005886">
    <property type="term" value="C:plasma membrane"/>
    <property type="evidence" value="ECO:0007669"/>
    <property type="project" value="TreeGrafter"/>
</dbReference>
<feature type="transmembrane region" description="Helical" evidence="8">
    <location>
        <begin position="134"/>
        <end position="151"/>
    </location>
</feature>
<keyword evidence="6" id="KW-0675">Receptor</keyword>
<dbReference type="SUPFAM" id="SSF81321">
    <property type="entry name" value="Family A G protein-coupled receptor-like"/>
    <property type="match status" value="1"/>
</dbReference>
<dbReference type="RefSeq" id="XP_036359389.1">
    <property type="nucleotide sequence ID" value="XM_036503496.1"/>
</dbReference>
<feature type="transmembrane region" description="Helical" evidence="8">
    <location>
        <begin position="20"/>
        <end position="43"/>
    </location>
</feature>
<evidence type="ECO:0000256" key="1">
    <source>
        <dbReference type="ARBA" id="ARBA00004141"/>
    </source>
</evidence>
<keyword evidence="2 8" id="KW-0812">Transmembrane</keyword>
<organism evidence="10 11">
    <name type="scientific">Octopus sinensis</name>
    <name type="common">East Asian common octopus</name>
    <dbReference type="NCBI Taxonomy" id="2607531"/>
    <lineage>
        <taxon>Eukaryota</taxon>
        <taxon>Metazoa</taxon>
        <taxon>Spiralia</taxon>
        <taxon>Lophotrochozoa</taxon>
        <taxon>Mollusca</taxon>
        <taxon>Cephalopoda</taxon>
        <taxon>Coleoidea</taxon>
        <taxon>Octopodiformes</taxon>
        <taxon>Octopoda</taxon>
        <taxon>Incirrata</taxon>
        <taxon>Octopodidae</taxon>
        <taxon>Octopus</taxon>
    </lineage>
</organism>
<dbReference type="KEGG" id="osn:118763735"/>
<evidence type="ECO:0000256" key="6">
    <source>
        <dbReference type="ARBA" id="ARBA00023170"/>
    </source>
</evidence>
<reference evidence="11" key="1">
    <citation type="submission" date="2025-08" db="UniProtKB">
        <authorList>
            <consortium name="RefSeq"/>
        </authorList>
    </citation>
    <scope>IDENTIFICATION</scope>
</reference>
<proteinExistence type="predicted"/>
<evidence type="ECO:0000256" key="5">
    <source>
        <dbReference type="ARBA" id="ARBA00023136"/>
    </source>
</evidence>
<dbReference type="Proteomes" id="UP000515154">
    <property type="component" value="Linkage group LG6"/>
</dbReference>
<dbReference type="PROSITE" id="PS50262">
    <property type="entry name" value="G_PROTEIN_RECEP_F1_2"/>
    <property type="match status" value="1"/>
</dbReference>
<feature type="transmembrane region" description="Helical" evidence="8">
    <location>
        <begin position="171"/>
        <end position="193"/>
    </location>
</feature>
<name>A0A7E6EVI8_9MOLL</name>
<evidence type="ECO:0000256" key="2">
    <source>
        <dbReference type="ARBA" id="ARBA00022692"/>
    </source>
</evidence>
<evidence type="ECO:0000256" key="8">
    <source>
        <dbReference type="SAM" id="Phobius"/>
    </source>
</evidence>
<keyword evidence="3 8" id="KW-1133">Transmembrane helix</keyword>
<dbReference type="PANTHER" id="PTHR24243">
    <property type="entry name" value="G-PROTEIN COUPLED RECEPTOR"/>
    <property type="match status" value="1"/>
</dbReference>
<feature type="transmembrane region" description="Helical" evidence="8">
    <location>
        <begin position="101"/>
        <end position="122"/>
    </location>
</feature>
<dbReference type="Gene3D" id="1.20.1070.10">
    <property type="entry name" value="Rhodopsin 7-helix transmembrane proteins"/>
    <property type="match status" value="1"/>
</dbReference>
<dbReference type="PANTHER" id="PTHR24243:SF233">
    <property type="entry name" value="THYROTROPIN-RELEASING HORMONE RECEPTOR"/>
    <property type="match status" value="1"/>
</dbReference>
<evidence type="ECO:0000313" key="11">
    <source>
        <dbReference type="RefSeq" id="XP_036359389.1"/>
    </source>
</evidence>
<feature type="transmembrane region" description="Helical" evidence="8">
    <location>
        <begin position="55"/>
        <end position="81"/>
    </location>
</feature>
<dbReference type="InterPro" id="IPR017452">
    <property type="entry name" value="GPCR_Rhodpsn_7TM"/>
</dbReference>
<keyword evidence="10" id="KW-1185">Reference proteome</keyword>
<comment type="subcellular location">
    <subcellularLocation>
        <location evidence="1">Membrane</location>
        <topology evidence="1">Multi-pass membrane protein</topology>
    </subcellularLocation>
</comment>
<keyword evidence="4" id="KW-0297">G-protein coupled receptor</keyword>
<dbReference type="InterPro" id="IPR019427">
    <property type="entry name" value="7TM_GPCR_serpentine_rcpt_Srw"/>
</dbReference>
<dbReference type="CDD" id="cd00637">
    <property type="entry name" value="7tm_classA_rhodopsin-like"/>
    <property type="match status" value="1"/>
</dbReference>
<gene>
    <name evidence="11" type="primary">LOC118763735</name>
</gene>
<dbReference type="Pfam" id="PF10324">
    <property type="entry name" value="7TM_GPCR_Srw"/>
    <property type="match status" value="2"/>
</dbReference>
<dbReference type="GO" id="GO:0008528">
    <property type="term" value="F:G protein-coupled peptide receptor activity"/>
    <property type="evidence" value="ECO:0007669"/>
    <property type="project" value="InterPro"/>
</dbReference>
<feature type="domain" description="G-protein coupled receptors family 1 profile" evidence="9">
    <location>
        <begin position="34"/>
        <end position="270"/>
    </location>
</feature>
<accession>A0A7E6EVI8</accession>